<dbReference type="SMART" id="SM00028">
    <property type="entry name" value="TPR"/>
    <property type="match status" value="1"/>
</dbReference>
<dbReference type="CDD" id="cd02440">
    <property type="entry name" value="AdoMet_MTases"/>
    <property type="match status" value="1"/>
</dbReference>
<keyword evidence="1" id="KW-0802">TPR repeat</keyword>
<evidence type="ECO:0000313" key="3">
    <source>
        <dbReference type="EMBL" id="MXN65509.1"/>
    </source>
</evidence>
<dbReference type="PROSITE" id="PS50005">
    <property type="entry name" value="TPR"/>
    <property type="match status" value="1"/>
</dbReference>
<gene>
    <name evidence="3" type="ORF">GR183_11410</name>
</gene>
<feature type="domain" description="Methyltransferase type 12" evidence="2">
    <location>
        <begin position="110"/>
        <end position="201"/>
    </location>
</feature>
<feature type="repeat" description="TPR" evidence="1">
    <location>
        <begin position="9"/>
        <end position="42"/>
    </location>
</feature>
<dbReference type="Proteomes" id="UP000433101">
    <property type="component" value="Unassembled WGS sequence"/>
</dbReference>
<dbReference type="Gene3D" id="1.25.40.10">
    <property type="entry name" value="Tetratricopeptide repeat domain"/>
    <property type="match status" value="1"/>
</dbReference>
<proteinExistence type="predicted"/>
<comment type="caution">
    <text evidence="3">The sequence shown here is derived from an EMBL/GenBank/DDBJ whole genome shotgun (WGS) entry which is preliminary data.</text>
</comment>
<dbReference type="PANTHER" id="PTHR43861">
    <property type="entry name" value="TRANS-ACONITATE 2-METHYLTRANSFERASE-RELATED"/>
    <property type="match status" value="1"/>
</dbReference>
<name>A0A7X3LUV0_9HYPH</name>
<dbReference type="InterPro" id="IPR019734">
    <property type="entry name" value="TPR_rpt"/>
</dbReference>
<evidence type="ECO:0000256" key="1">
    <source>
        <dbReference type="PROSITE-ProRule" id="PRU00339"/>
    </source>
</evidence>
<dbReference type="GO" id="GO:0008168">
    <property type="term" value="F:methyltransferase activity"/>
    <property type="evidence" value="ECO:0007669"/>
    <property type="project" value="UniProtKB-KW"/>
</dbReference>
<dbReference type="InterPro" id="IPR029063">
    <property type="entry name" value="SAM-dependent_MTases_sf"/>
</dbReference>
<dbReference type="SUPFAM" id="SSF48452">
    <property type="entry name" value="TPR-like"/>
    <property type="match status" value="1"/>
</dbReference>
<dbReference type="AlphaFoldDB" id="A0A7X3LUV0"/>
<dbReference type="Pfam" id="PF08242">
    <property type="entry name" value="Methyltransf_12"/>
    <property type="match status" value="1"/>
</dbReference>
<keyword evidence="3" id="KW-0489">Methyltransferase</keyword>
<reference evidence="3 4" key="1">
    <citation type="submission" date="2019-12" db="EMBL/GenBank/DDBJ databases">
        <authorList>
            <person name="Li M."/>
        </authorList>
    </citation>
    <scope>NUCLEOTIDE SEQUENCE [LARGE SCALE GENOMIC DNA]</scope>
    <source>
        <strain evidence="3 4">GBMRC 2046</strain>
    </source>
</reference>
<keyword evidence="3" id="KW-0808">Transferase</keyword>
<dbReference type="InterPro" id="IPR011990">
    <property type="entry name" value="TPR-like_helical_dom_sf"/>
</dbReference>
<keyword evidence="4" id="KW-1185">Reference proteome</keyword>
<accession>A0A7X3LUV0</accession>
<evidence type="ECO:0000313" key="4">
    <source>
        <dbReference type="Proteomes" id="UP000433101"/>
    </source>
</evidence>
<evidence type="ECO:0000259" key="2">
    <source>
        <dbReference type="Pfam" id="PF08242"/>
    </source>
</evidence>
<organism evidence="3 4">
    <name type="scientific">Stappia sediminis</name>
    <dbReference type="NCBI Taxonomy" id="2692190"/>
    <lineage>
        <taxon>Bacteria</taxon>
        <taxon>Pseudomonadati</taxon>
        <taxon>Pseudomonadota</taxon>
        <taxon>Alphaproteobacteria</taxon>
        <taxon>Hyphomicrobiales</taxon>
        <taxon>Stappiaceae</taxon>
        <taxon>Stappia</taxon>
    </lineage>
</organism>
<dbReference type="SUPFAM" id="SSF53335">
    <property type="entry name" value="S-adenosyl-L-methionine-dependent methyltransferases"/>
    <property type="match status" value="1"/>
</dbReference>
<dbReference type="EMBL" id="WUMV01000003">
    <property type="protein sequence ID" value="MXN65509.1"/>
    <property type="molecule type" value="Genomic_DNA"/>
</dbReference>
<protein>
    <submittedName>
        <fullName evidence="3">Methyltransferase domain-containing protein</fullName>
    </submittedName>
</protein>
<dbReference type="Gene3D" id="3.40.50.150">
    <property type="entry name" value="Vaccinia Virus protein VP39"/>
    <property type="match status" value="1"/>
</dbReference>
<dbReference type="InterPro" id="IPR013217">
    <property type="entry name" value="Methyltransf_12"/>
</dbReference>
<dbReference type="Pfam" id="PF00515">
    <property type="entry name" value="TPR_1"/>
    <property type="match status" value="1"/>
</dbReference>
<dbReference type="RefSeq" id="WP_160775682.1">
    <property type="nucleotide sequence ID" value="NZ_WUMV01000003.1"/>
</dbReference>
<sequence>MSEIDEEALAEAYNRGLELEKAGDHEGAAQAYRRVLEIDPHDRGGASVRLAAMGRGQSPDKAPDAYVAALFDQHAEVFESILVDQLGYHVPMMVGEAVERLGLGPFDRLLDLGCGTGLSGDVLYDHAEELVAVDLSEAMVEAAYEKDVYDRLYVAEAVHFLEATDEAPFDMIVATDVLPYMGRLDALFAGLASKAANGGIIAFSTETLPEDAFQGRTFMVGPKQRFAHPQGHIRALLDEHGFTLLEIDPITVRHDEGEPVPGHLVVARKG</sequence>
<dbReference type="GO" id="GO:0032259">
    <property type="term" value="P:methylation"/>
    <property type="evidence" value="ECO:0007669"/>
    <property type="project" value="UniProtKB-KW"/>
</dbReference>